<reference evidence="6 7" key="1">
    <citation type="submission" date="2020-04" db="EMBL/GenBank/DDBJ databases">
        <title>Perkinsus chesapeaki whole genome sequence.</title>
        <authorList>
            <person name="Bogema D.R."/>
        </authorList>
    </citation>
    <scope>NUCLEOTIDE SEQUENCE [LARGE SCALE GENOMIC DNA]</scope>
    <source>
        <strain evidence="6">ATCC PRA-425</strain>
    </source>
</reference>
<sequence>MRRVLINAPAALVLVNRSEGVVNLPIRTVDRVLKTELRIFNQLIQLVIDTGSISFHVMLSDLGMDTASFAEAINEEALTVKKYGRVQIDLLPIGGAVALLPARTSLKMELGVGISASIANGEEREISEGISLLGLGFPRKQSGSFLQQLITHGVIKHNVFTIVVDNEGNGELLLGQLKPQETREVGTLVYLPLFNGHYNLKWRVYLAKISNGHSSLTYFGNDIVINAPALLDSGAWSIGCPEESIAELILLIQTTATRMKKHQVWVGQGISIYVQCDDVKYFPDLKLHFKLEDGTTMSTTIKPRHYVYDLDPGTVDGLCKLRLKYSKRWLLGTPFFLGRAIRFNGIDQTVGLALH</sequence>
<evidence type="ECO:0000313" key="7">
    <source>
        <dbReference type="Proteomes" id="UP000591131"/>
    </source>
</evidence>
<dbReference type="InterPro" id="IPR034164">
    <property type="entry name" value="Pepsin-like_dom"/>
</dbReference>
<dbReference type="PANTHER" id="PTHR47966">
    <property type="entry name" value="BETA-SITE APP-CLEAVING ENZYME, ISOFORM A-RELATED"/>
    <property type="match status" value="1"/>
</dbReference>
<feature type="domain" description="Peptidase A1" evidence="5">
    <location>
        <begin position="31"/>
        <end position="353"/>
    </location>
</feature>
<evidence type="ECO:0000256" key="3">
    <source>
        <dbReference type="ARBA" id="ARBA00022750"/>
    </source>
</evidence>
<dbReference type="GO" id="GO:0006508">
    <property type="term" value="P:proteolysis"/>
    <property type="evidence" value="ECO:0007669"/>
    <property type="project" value="UniProtKB-KW"/>
</dbReference>
<dbReference type="Proteomes" id="UP000591131">
    <property type="component" value="Unassembled WGS sequence"/>
</dbReference>
<dbReference type="EMBL" id="JAAPAO010000652">
    <property type="protein sequence ID" value="KAF4655516.1"/>
    <property type="molecule type" value="Genomic_DNA"/>
</dbReference>
<name>A0A7J6L8J7_PERCH</name>
<dbReference type="Gene3D" id="2.40.70.10">
    <property type="entry name" value="Acid Proteases"/>
    <property type="match status" value="1"/>
</dbReference>
<keyword evidence="3" id="KW-0064">Aspartyl protease</keyword>
<organism evidence="6 7">
    <name type="scientific">Perkinsus chesapeaki</name>
    <name type="common">Clam parasite</name>
    <name type="synonym">Perkinsus andrewsi</name>
    <dbReference type="NCBI Taxonomy" id="330153"/>
    <lineage>
        <taxon>Eukaryota</taxon>
        <taxon>Sar</taxon>
        <taxon>Alveolata</taxon>
        <taxon>Perkinsozoa</taxon>
        <taxon>Perkinsea</taxon>
        <taxon>Perkinsida</taxon>
        <taxon>Perkinsidae</taxon>
        <taxon>Perkinsus</taxon>
    </lineage>
</organism>
<evidence type="ECO:0000256" key="1">
    <source>
        <dbReference type="ARBA" id="ARBA00007447"/>
    </source>
</evidence>
<proteinExistence type="inferred from homology"/>
<gene>
    <name evidence="6" type="ORF">FOL47_009400</name>
</gene>
<dbReference type="OrthoDB" id="10415340at2759"/>
<dbReference type="AlphaFoldDB" id="A0A7J6L8J7"/>
<dbReference type="SUPFAM" id="SSF50630">
    <property type="entry name" value="Acid proteases"/>
    <property type="match status" value="1"/>
</dbReference>
<dbReference type="Pfam" id="PF00026">
    <property type="entry name" value="Asp"/>
    <property type="match status" value="1"/>
</dbReference>
<dbReference type="PROSITE" id="PS51767">
    <property type="entry name" value="PEPTIDASE_A1"/>
    <property type="match status" value="1"/>
</dbReference>
<protein>
    <recommendedName>
        <fullName evidence="5">Peptidase A1 domain-containing protein</fullName>
    </recommendedName>
</protein>
<accession>A0A7J6L8J7</accession>
<evidence type="ECO:0000256" key="4">
    <source>
        <dbReference type="ARBA" id="ARBA00022801"/>
    </source>
</evidence>
<dbReference type="InterPro" id="IPR021109">
    <property type="entry name" value="Peptidase_aspartic_dom_sf"/>
</dbReference>
<evidence type="ECO:0000256" key="2">
    <source>
        <dbReference type="ARBA" id="ARBA00022670"/>
    </source>
</evidence>
<comment type="similarity">
    <text evidence="1">Belongs to the peptidase A1 family.</text>
</comment>
<evidence type="ECO:0000259" key="5">
    <source>
        <dbReference type="PROSITE" id="PS51767"/>
    </source>
</evidence>
<keyword evidence="4" id="KW-0378">Hydrolase</keyword>
<dbReference type="PANTHER" id="PTHR47966:SF51">
    <property type="entry name" value="BETA-SITE APP-CLEAVING ENZYME, ISOFORM A-RELATED"/>
    <property type="match status" value="1"/>
</dbReference>
<keyword evidence="7" id="KW-1185">Reference proteome</keyword>
<dbReference type="InterPro" id="IPR001461">
    <property type="entry name" value="Aspartic_peptidase_A1"/>
</dbReference>
<evidence type="ECO:0000313" key="6">
    <source>
        <dbReference type="EMBL" id="KAF4655516.1"/>
    </source>
</evidence>
<dbReference type="InterPro" id="IPR033121">
    <property type="entry name" value="PEPTIDASE_A1"/>
</dbReference>
<dbReference type="CDD" id="cd05471">
    <property type="entry name" value="pepsin_like"/>
    <property type="match status" value="1"/>
</dbReference>
<dbReference type="GO" id="GO:0004190">
    <property type="term" value="F:aspartic-type endopeptidase activity"/>
    <property type="evidence" value="ECO:0007669"/>
    <property type="project" value="UniProtKB-KW"/>
</dbReference>
<comment type="caution">
    <text evidence="6">The sequence shown here is derived from an EMBL/GenBank/DDBJ whole genome shotgun (WGS) entry which is preliminary data.</text>
</comment>
<keyword evidence="2" id="KW-0645">Protease</keyword>